<dbReference type="InterPro" id="IPR036249">
    <property type="entry name" value="Thioredoxin-like_sf"/>
</dbReference>
<comment type="similarity">
    <text evidence="1">Belongs to the glutaredoxin family.</text>
</comment>
<keyword evidence="7" id="KW-0812">Transmembrane</keyword>
<evidence type="ECO:0000259" key="9">
    <source>
        <dbReference type="Pfam" id="PF00462"/>
    </source>
</evidence>
<keyword evidence="11" id="KW-1185">Reference proteome</keyword>
<keyword evidence="4" id="KW-1015">Disulfide bond</keyword>
<keyword evidence="2" id="KW-0813">Transport</keyword>
<dbReference type="SUPFAM" id="SSF52833">
    <property type="entry name" value="Thioredoxin-like"/>
    <property type="match status" value="1"/>
</dbReference>
<evidence type="ECO:0000256" key="5">
    <source>
        <dbReference type="ARBA" id="ARBA00023284"/>
    </source>
</evidence>
<reference evidence="10 11" key="1">
    <citation type="submission" date="2024-10" db="EMBL/GenBank/DDBJ databases">
        <title>Updated reference genomes for cyclostephanoid diatoms.</title>
        <authorList>
            <person name="Roberts W.R."/>
            <person name="Alverson A.J."/>
        </authorList>
    </citation>
    <scope>NUCLEOTIDE SEQUENCE [LARGE SCALE GENOMIC DNA]</scope>
    <source>
        <strain evidence="10 11">AJA232-27</strain>
    </source>
</reference>
<evidence type="ECO:0000313" key="11">
    <source>
        <dbReference type="Proteomes" id="UP001530293"/>
    </source>
</evidence>
<protein>
    <recommendedName>
        <fullName evidence="9">Glutaredoxin domain-containing protein</fullName>
    </recommendedName>
</protein>
<dbReference type="InterPro" id="IPR002109">
    <property type="entry name" value="Glutaredoxin"/>
</dbReference>
<evidence type="ECO:0000256" key="8">
    <source>
        <dbReference type="SAM" id="SignalP"/>
    </source>
</evidence>
<feature type="region of interest" description="Disordered" evidence="6">
    <location>
        <begin position="226"/>
        <end position="252"/>
    </location>
</feature>
<dbReference type="PROSITE" id="PS51354">
    <property type="entry name" value="GLUTAREDOXIN_2"/>
    <property type="match status" value="1"/>
</dbReference>
<evidence type="ECO:0000256" key="6">
    <source>
        <dbReference type="SAM" id="MobiDB-lite"/>
    </source>
</evidence>
<dbReference type="PANTHER" id="PTHR46679:SF1">
    <property type="entry name" value="GLUTAREDOXIN-2, MITOCHONDRIAL"/>
    <property type="match status" value="1"/>
</dbReference>
<sequence>MAMTPRLPLATLVALIVYFSTSGSAFSPWVMIPSPRTQIISPSTPTSQLAASAGDSPSFMDNLTQRYQLFQKSRSDGYNFKQSTAVAIAGEYDAEEIQAKIKEYIDSAPCVMFTWEASPSCKKAIKYLDIAGASYKIVRLDNPWTEGNPIRAELGKMVGRSSVPAIFIGGKYVGGFDGGVGEESPGILEMAFKGTLREKLKEVGALKSEDPGEECGATDHLECCRKRRRTTPGPAPTSGDSTTSHHHSGPQKTLVIYSGPTSMNRLDGKNGMYIDNMNYFLEHGISCLDDDPESRGDHLNNAESVIVKYAFVLTQEVADYYTSPNGPLTKKIQECKSIDKKVPGDGENSFIKVVTRLDRCYDMESIRIVVTNMNVQALYDNLLFVNCGLVGPKIGPGSPKLIPSSSKTNSKLTMVPYTHWSQLYTSRLTDSVRLVGHSINTHFHTFFPHVQSFLYALRTDTVPILISSGAIYDCGLTQEELGGNPTKRFELINRYEVGMSTQLLKQGYNIATAFVNRYGFGKSLVYDKTSTWGTELDDTVSDIWYEDGIRNLTATMSKQTKFWATASTTDDKSSLRDNNNRGEDTFDYHQWDILPWDYFVFFKVSRLVPEDVQREMNYNIEELKKSDVLVISNDPRRSPSEYWLKKSGVFVEPRNVYHDILMAGAFLIVVGLVLKRKCRIPLMNRTRD</sequence>
<dbReference type="Proteomes" id="UP001530293">
    <property type="component" value="Unassembled WGS sequence"/>
</dbReference>
<evidence type="ECO:0000256" key="1">
    <source>
        <dbReference type="ARBA" id="ARBA00007787"/>
    </source>
</evidence>
<feature type="non-terminal residue" evidence="10">
    <location>
        <position position="688"/>
    </location>
</feature>
<feature type="domain" description="Glutaredoxin" evidence="9">
    <location>
        <begin position="111"/>
        <end position="173"/>
    </location>
</feature>
<feature type="transmembrane region" description="Helical" evidence="7">
    <location>
        <begin position="656"/>
        <end position="674"/>
    </location>
</feature>
<dbReference type="PANTHER" id="PTHR46679">
    <property type="match status" value="1"/>
</dbReference>
<dbReference type="EMBL" id="JALLBG020000262">
    <property type="protein sequence ID" value="KAL3757561.1"/>
    <property type="molecule type" value="Genomic_DNA"/>
</dbReference>
<dbReference type="Pfam" id="PF00462">
    <property type="entry name" value="Glutaredoxin"/>
    <property type="match status" value="1"/>
</dbReference>
<feature type="signal peptide" evidence="8">
    <location>
        <begin position="1"/>
        <end position="25"/>
    </location>
</feature>
<evidence type="ECO:0000256" key="7">
    <source>
        <dbReference type="SAM" id="Phobius"/>
    </source>
</evidence>
<evidence type="ECO:0000313" key="10">
    <source>
        <dbReference type="EMBL" id="KAL3757561.1"/>
    </source>
</evidence>
<accession>A0ABD3M0R4</accession>
<keyword evidence="3" id="KW-0249">Electron transport</keyword>
<keyword evidence="7" id="KW-1133">Transmembrane helix</keyword>
<proteinExistence type="inferred from homology"/>
<evidence type="ECO:0000256" key="2">
    <source>
        <dbReference type="ARBA" id="ARBA00022448"/>
    </source>
</evidence>
<evidence type="ECO:0000256" key="3">
    <source>
        <dbReference type="ARBA" id="ARBA00022982"/>
    </source>
</evidence>
<name>A0ABD3M0R4_9STRA</name>
<dbReference type="Gene3D" id="3.40.30.10">
    <property type="entry name" value="Glutaredoxin"/>
    <property type="match status" value="1"/>
</dbReference>
<organism evidence="10 11">
    <name type="scientific">Discostella pseudostelligera</name>
    <dbReference type="NCBI Taxonomy" id="259834"/>
    <lineage>
        <taxon>Eukaryota</taxon>
        <taxon>Sar</taxon>
        <taxon>Stramenopiles</taxon>
        <taxon>Ochrophyta</taxon>
        <taxon>Bacillariophyta</taxon>
        <taxon>Coscinodiscophyceae</taxon>
        <taxon>Thalassiosirophycidae</taxon>
        <taxon>Stephanodiscales</taxon>
        <taxon>Stephanodiscaceae</taxon>
        <taxon>Discostella</taxon>
    </lineage>
</organism>
<dbReference type="AlphaFoldDB" id="A0ABD3M0R4"/>
<keyword evidence="8" id="KW-0732">Signal</keyword>
<comment type="caution">
    <text evidence="10">The sequence shown here is derived from an EMBL/GenBank/DDBJ whole genome shotgun (WGS) entry which is preliminary data.</text>
</comment>
<keyword evidence="5" id="KW-0676">Redox-active center</keyword>
<feature type="chain" id="PRO_5044809473" description="Glutaredoxin domain-containing protein" evidence="8">
    <location>
        <begin position="26"/>
        <end position="688"/>
    </location>
</feature>
<keyword evidence="7" id="KW-0472">Membrane</keyword>
<gene>
    <name evidence="10" type="ORF">ACHAWU_000520</name>
</gene>
<evidence type="ECO:0000256" key="4">
    <source>
        <dbReference type="ARBA" id="ARBA00023157"/>
    </source>
</evidence>